<dbReference type="GO" id="GO:0009236">
    <property type="term" value="P:cobalamin biosynthetic process"/>
    <property type="evidence" value="ECO:0007669"/>
    <property type="project" value="UniProtKB-UniRule"/>
</dbReference>
<keyword evidence="4" id="KW-0169">Cobalamin biosynthesis</keyword>
<reference evidence="6 7" key="1">
    <citation type="journal article" date="2015" name="Nature">
        <title>rRNA introns, odd ribosomes, and small enigmatic genomes across a large radiation of phyla.</title>
        <authorList>
            <person name="Brown C.T."/>
            <person name="Hug L.A."/>
            <person name="Thomas B.C."/>
            <person name="Sharon I."/>
            <person name="Castelle C.J."/>
            <person name="Singh A."/>
            <person name="Wilkins M.J."/>
            <person name="Williams K.H."/>
            <person name="Banfield J.F."/>
        </authorList>
    </citation>
    <scope>NUCLEOTIDE SEQUENCE [LARGE SCALE GENOMIC DNA]</scope>
</reference>
<keyword evidence="3 4" id="KW-0067">ATP-binding</keyword>
<dbReference type="GO" id="GO:0008817">
    <property type="term" value="F:corrinoid adenosyltransferase activity"/>
    <property type="evidence" value="ECO:0007669"/>
    <property type="project" value="UniProtKB-UniRule"/>
</dbReference>
<comment type="pathway">
    <text evidence="4">Cofactor biosynthesis; adenosylcobalamin biosynthesis; adenosylcobalamin from cob(II)yrinate a,c-diamide: step 2/7.</text>
</comment>
<gene>
    <name evidence="6" type="ORF">UR93_C0004G0019</name>
</gene>
<dbReference type="EMBL" id="LBRB01000004">
    <property type="protein sequence ID" value="KKP89026.1"/>
    <property type="molecule type" value="Genomic_DNA"/>
</dbReference>
<dbReference type="STRING" id="1618333.UR93_C0004G0019"/>
<dbReference type="InterPro" id="IPR016030">
    <property type="entry name" value="CblAdoTrfase-like"/>
</dbReference>
<dbReference type="InterPro" id="IPR029499">
    <property type="entry name" value="PduO-typ"/>
</dbReference>
<evidence type="ECO:0000256" key="2">
    <source>
        <dbReference type="ARBA" id="ARBA00022741"/>
    </source>
</evidence>
<comment type="catalytic activity">
    <reaction evidence="4">
        <text>2 cob(II)alamin + reduced [electron-transfer flavoprotein] + 2 ATP = 2 adenosylcob(III)alamin + 2 triphosphate + oxidized [electron-transfer flavoprotein] + 3 H(+)</text>
        <dbReference type="Rhea" id="RHEA:28671"/>
        <dbReference type="Rhea" id="RHEA-COMP:10685"/>
        <dbReference type="Rhea" id="RHEA-COMP:10686"/>
        <dbReference type="ChEBI" id="CHEBI:15378"/>
        <dbReference type="ChEBI" id="CHEBI:16304"/>
        <dbReference type="ChEBI" id="CHEBI:18036"/>
        <dbReference type="ChEBI" id="CHEBI:18408"/>
        <dbReference type="ChEBI" id="CHEBI:30616"/>
        <dbReference type="ChEBI" id="CHEBI:57692"/>
        <dbReference type="ChEBI" id="CHEBI:58307"/>
        <dbReference type="EC" id="2.5.1.17"/>
    </reaction>
</comment>
<dbReference type="InterPro" id="IPR036451">
    <property type="entry name" value="CblAdoTrfase-like_sf"/>
</dbReference>
<dbReference type="EC" id="2.5.1.17" evidence="4"/>
<comment type="caution">
    <text evidence="6">The sequence shown here is derived from an EMBL/GenBank/DDBJ whole genome shotgun (WGS) entry which is preliminary data.</text>
</comment>
<feature type="domain" description="Cobalamin adenosyltransferase-like" evidence="5">
    <location>
        <begin position="3"/>
        <end position="159"/>
    </location>
</feature>
<evidence type="ECO:0000256" key="3">
    <source>
        <dbReference type="ARBA" id="ARBA00022840"/>
    </source>
</evidence>
<protein>
    <recommendedName>
        <fullName evidence="4">Corrinoid adenosyltransferase</fullName>
        <ecNumber evidence="4">2.5.1.17</ecNumber>
    </recommendedName>
    <alternativeName>
        <fullName evidence="4">Cob(II)alamin adenosyltransferase</fullName>
    </alternativeName>
    <alternativeName>
        <fullName evidence="4">Cob(II)yrinic acid a,c-diamide adenosyltransferase</fullName>
    </alternativeName>
    <alternativeName>
        <fullName evidence="4">Cobinamide/cobalamin adenosyltransferase</fullName>
    </alternativeName>
</protein>
<keyword evidence="2 4" id="KW-0547">Nucleotide-binding</keyword>
<dbReference type="Gene3D" id="1.20.1200.10">
    <property type="entry name" value="Cobalamin adenosyltransferase-like"/>
    <property type="match status" value="1"/>
</dbReference>
<sequence>MLFTKKGDKGKSSTIDKKEIAKSSLVFDVVGTFDELNSWLGLVKLNIKKVDKDLVEKIQQNILNFSAIIAGYKNGKQNWENETELLEAYIVKNQKYIQKSGFILPGKNSTSASFHIARTVCRRGERKLSKYYYQNKSKALTPIVSYVNRLSDFLYLMGLKY</sequence>
<dbReference type="PANTHER" id="PTHR12213">
    <property type="entry name" value="CORRINOID ADENOSYLTRANSFERASE"/>
    <property type="match status" value="1"/>
</dbReference>
<dbReference type="UniPathway" id="UPA00148">
    <property type="reaction ID" value="UER00233"/>
</dbReference>
<accession>A0A0G0DJQ8</accession>
<keyword evidence="1 4" id="KW-0808">Transferase</keyword>
<evidence type="ECO:0000256" key="1">
    <source>
        <dbReference type="ARBA" id="ARBA00022679"/>
    </source>
</evidence>
<evidence type="ECO:0000256" key="4">
    <source>
        <dbReference type="RuleBase" id="RU366026"/>
    </source>
</evidence>
<comment type="catalytic activity">
    <reaction evidence="4">
        <text>2 cob(II)yrinate a,c diamide + reduced [electron-transfer flavoprotein] + 2 ATP = 2 adenosylcob(III)yrinate a,c-diamide + 2 triphosphate + oxidized [electron-transfer flavoprotein] + 3 H(+)</text>
        <dbReference type="Rhea" id="RHEA:11528"/>
        <dbReference type="Rhea" id="RHEA-COMP:10685"/>
        <dbReference type="Rhea" id="RHEA-COMP:10686"/>
        <dbReference type="ChEBI" id="CHEBI:15378"/>
        <dbReference type="ChEBI" id="CHEBI:18036"/>
        <dbReference type="ChEBI" id="CHEBI:30616"/>
        <dbReference type="ChEBI" id="CHEBI:57692"/>
        <dbReference type="ChEBI" id="CHEBI:58307"/>
        <dbReference type="ChEBI" id="CHEBI:58503"/>
        <dbReference type="ChEBI" id="CHEBI:58537"/>
        <dbReference type="EC" id="2.5.1.17"/>
    </reaction>
</comment>
<evidence type="ECO:0000259" key="5">
    <source>
        <dbReference type="Pfam" id="PF01923"/>
    </source>
</evidence>
<dbReference type="SUPFAM" id="SSF89028">
    <property type="entry name" value="Cobalamin adenosyltransferase-like"/>
    <property type="match status" value="1"/>
</dbReference>
<evidence type="ECO:0000313" key="6">
    <source>
        <dbReference type="EMBL" id="KKP89026.1"/>
    </source>
</evidence>
<dbReference type="Pfam" id="PF01923">
    <property type="entry name" value="Cob_adeno_trans"/>
    <property type="match status" value="1"/>
</dbReference>
<dbReference type="NCBIfam" id="TIGR00636">
    <property type="entry name" value="PduO_Nterm"/>
    <property type="match status" value="1"/>
</dbReference>
<comment type="similarity">
    <text evidence="4">Belongs to the Cob(I)alamin adenosyltransferase family.</text>
</comment>
<dbReference type="GO" id="GO:0005524">
    <property type="term" value="F:ATP binding"/>
    <property type="evidence" value="ECO:0007669"/>
    <property type="project" value="UniProtKB-UniRule"/>
</dbReference>
<organism evidence="6 7">
    <name type="scientific">Berkelbacteria bacterium GW2011_GWA2_35_9</name>
    <dbReference type="NCBI Taxonomy" id="1618333"/>
    <lineage>
        <taxon>Bacteria</taxon>
        <taxon>Candidatus Berkelbacteria</taxon>
    </lineage>
</organism>
<dbReference type="AlphaFoldDB" id="A0A0G0DJQ8"/>
<proteinExistence type="inferred from homology"/>
<name>A0A0G0DJQ8_9BACT</name>
<evidence type="ECO:0000313" key="7">
    <source>
        <dbReference type="Proteomes" id="UP000034316"/>
    </source>
</evidence>
<dbReference type="PANTHER" id="PTHR12213:SF0">
    <property type="entry name" value="CORRINOID ADENOSYLTRANSFERASE MMAB"/>
    <property type="match status" value="1"/>
</dbReference>
<dbReference type="Proteomes" id="UP000034316">
    <property type="component" value="Unassembled WGS sequence"/>
</dbReference>